<dbReference type="PATRIC" id="fig|864069.3.peg.3170"/>
<keyword evidence="5" id="KW-1185">Reference proteome</keyword>
<dbReference type="NCBIfam" id="NF037995">
    <property type="entry name" value="TRAP_S1"/>
    <property type="match status" value="1"/>
</dbReference>
<dbReference type="Gene3D" id="3.40.190.170">
    <property type="entry name" value="Bacterial extracellular solute-binding protein, family 7"/>
    <property type="match status" value="1"/>
</dbReference>
<dbReference type="InterPro" id="IPR038404">
    <property type="entry name" value="TRAP_DctP_sf"/>
</dbReference>
<keyword evidence="3" id="KW-0732">Signal</keyword>
<dbReference type="eggNOG" id="COG1638">
    <property type="taxonomic scope" value="Bacteria"/>
</dbReference>
<dbReference type="InterPro" id="IPR018389">
    <property type="entry name" value="DctP_fam"/>
</dbReference>
<gene>
    <name evidence="4" type="ORF">MicloDRAFT_00029310</name>
</gene>
<reference evidence="4 5" key="1">
    <citation type="submission" date="2012-02" db="EMBL/GenBank/DDBJ databases">
        <title>Improved High-Quality Draft sequence of Microvirga sp. WSM3557.</title>
        <authorList>
            <consortium name="US DOE Joint Genome Institute"/>
            <person name="Lucas S."/>
            <person name="Han J."/>
            <person name="Lapidus A."/>
            <person name="Cheng J.-F."/>
            <person name="Goodwin L."/>
            <person name="Pitluck S."/>
            <person name="Peters L."/>
            <person name="Zhang X."/>
            <person name="Detter J.C."/>
            <person name="Han C."/>
            <person name="Tapia R."/>
            <person name="Land M."/>
            <person name="Hauser L."/>
            <person name="Kyrpides N."/>
            <person name="Ivanova N."/>
            <person name="Pagani I."/>
            <person name="Brau L."/>
            <person name="Yates R."/>
            <person name="O'Hara G."/>
            <person name="Rui T."/>
            <person name="Howieson J."/>
            <person name="Reeve W."/>
            <person name="Woyke T."/>
        </authorList>
    </citation>
    <scope>NUCLEOTIDE SEQUENCE [LARGE SCALE GENOMIC DNA]</scope>
    <source>
        <strain evidence="4 5">WSM3557</strain>
    </source>
</reference>
<comment type="similarity">
    <text evidence="1">Belongs to the bacterial solute-binding protein 7 family.</text>
</comment>
<evidence type="ECO:0000313" key="5">
    <source>
        <dbReference type="Proteomes" id="UP000003947"/>
    </source>
</evidence>
<dbReference type="STRING" id="864069.MicloDRAFT_00029310"/>
<name>I4YQZ0_9HYPH</name>
<evidence type="ECO:0000256" key="1">
    <source>
        <dbReference type="ARBA" id="ARBA00009023"/>
    </source>
</evidence>
<dbReference type="Pfam" id="PF03480">
    <property type="entry name" value="DctP"/>
    <property type="match status" value="1"/>
</dbReference>
<keyword evidence="2" id="KW-0813">Transport</keyword>
<dbReference type="PANTHER" id="PTHR33376:SF7">
    <property type="entry name" value="C4-DICARBOXYLATE-BINDING PROTEIN DCTB"/>
    <property type="match status" value="1"/>
</dbReference>
<dbReference type="HOGENOM" id="CLU_036176_4_0_5"/>
<accession>I4YQZ0</accession>
<dbReference type="Proteomes" id="UP000003947">
    <property type="component" value="Unassembled WGS sequence"/>
</dbReference>
<evidence type="ECO:0000256" key="2">
    <source>
        <dbReference type="ARBA" id="ARBA00022448"/>
    </source>
</evidence>
<evidence type="ECO:0000256" key="3">
    <source>
        <dbReference type="ARBA" id="ARBA00022729"/>
    </source>
</evidence>
<dbReference type="AlphaFoldDB" id="I4YQZ0"/>
<dbReference type="GO" id="GO:0055085">
    <property type="term" value="P:transmembrane transport"/>
    <property type="evidence" value="ECO:0007669"/>
    <property type="project" value="InterPro"/>
</dbReference>
<evidence type="ECO:0000313" key="4">
    <source>
        <dbReference type="EMBL" id="EIM26382.1"/>
    </source>
</evidence>
<sequence>MLHKHSRWQTEQTTSLTSALANKAWKIQIGNTEAKMTLYHRSGAFLAAASMLLSVGTAYAASSGEQCAAELSAPVEFRISHQNSTTSPIHPRLLDVVKDVDAATKGKIKLNVFPSAQLGGEMQALEQASLGQNIIFYTTSGALATAGVPELSILNGPFLTETLASAQKLAQSELVKGWEDKLADEGGLRILALNWFDSPRSILSNKAYPQPGDLSGMKMRVPEAPAYVRTFTLLKTSPLPLPFSELYLALQQGVVNAVEGGIRGMDDAKLMEVAKTVTVTNHFRIFYGFAMNSERFEKLPKACQKVMTEQFNEKGDIYSAGMDKITEETVDSLKKRGVTFVDADIPAYKEATRGFYEMFPEWPKGLFEQVQAAIK</sequence>
<dbReference type="OrthoDB" id="9803763at2"/>
<protein>
    <submittedName>
        <fullName evidence="4">TRAP-type C4-dicarboxylate transport system, periplasmic component</fullName>
    </submittedName>
</protein>
<dbReference type="EMBL" id="JH660645">
    <property type="protein sequence ID" value="EIM26382.1"/>
    <property type="molecule type" value="Genomic_DNA"/>
</dbReference>
<proteinExistence type="inferred from homology"/>
<dbReference type="PANTHER" id="PTHR33376">
    <property type="match status" value="1"/>
</dbReference>
<organism evidence="4 5">
    <name type="scientific">Microvirga lotononidis</name>
    <dbReference type="NCBI Taxonomy" id="864069"/>
    <lineage>
        <taxon>Bacteria</taxon>
        <taxon>Pseudomonadati</taxon>
        <taxon>Pseudomonadota</taxon>
        <taxon>Alphaproteobacteria</taxon>
        <taxon>Hyphomicrobiales</taxon>
        <taxon>Methylobacteriaceae</taxon>
        <taxon>Microvirga</taxon>
    </lineage>
</organism>